<protein>
    <submittedName>
        <fullName evidence="1">Uncharacterized protein</fullName>
    </submittedName>
</protein>
<reference evidence="1" key="1">
    <citation type="submission" date="2020-04" db="EMBL/GenBank/DDBJ databases">
        <title>A chromosome-scale assembly and high-density genetic map of the yellow drum (Nibea albiflora) genome.</title>
        <authorList>
            <person name="Xu D."/>
            <person name="Zhang W."/>
            <person name="Chen R."/>
            <person name="Tan P."/>
            <person name="Wang L."/>
            <person name="Song H."/>
            <person name="Tian L."/>
            <person name="Zhu Q."/>
            <person name="Wang B."/>
        </authorList>
    </citation>
    <scope>NUCLEOTIDE SEQUENCE</scope>
    <source>
        <strain evidence="1">ZJHYS-2018</strain>
    </source>
</reference>
<evidence type="ECO:0000313" key="2">
    <source>
        <dbReference type="Proteomes" id="UP000805704"/>
    </source>
</evidence>
<evidence type="ECO:0000313" key="1">
    <source>
        <dbReference type="EMBL" id="KAG8010607.1"/>
    </source>
</evidence>
<dbReference type="EMBL" id="CM024803">
    <property type="protein sequence ID" value="KAG8010607.1"/>
    <property type="molecule type" value="Genomic_DNA"/>
</dbReference>
<dbReference type="Proteomes" id="UP000805704">
    <property type="component" value="Chromosome 15"/>
</dbReference>
<gene>
    <name evidence="1" type="ORF">GBF38_009736</name>
</gene>
<proteinExistence type="predicted"/>
<name>A0ACB7F8A4_NIBAL</name>
<comment type="caution">
    <text evidence="1">The sequence shown here is derived from an EMBL/GenBank/DDBJ whole genome shotgun (WGS) entry which is preliminary data.</text>
</comment>
<accession>A0ACB7F8A4</accession>
<keyword evidence="2" id="KW-1185">Reference proteome</keyword>
<organism evidence="1 2">
    <name type="scientific">Nibea albiflora</name>
    <name type="common">Yellow drum</name>
    <name type="synonym">Corvina albiflora</name>
    <dbReference type="NCBI Taxonomy" id="240163"/>
    <lineage>
        <taxon>Eukaryota</taxon>
        <taxon>Metazoa</taxon>
        <taxon>Chordata</taxon>
        <taxon>Craniata</taxon>
        <taxon>Vertebrata</taxon>
        <taxon>Euteleostomi</taxon>
        <taxon>Actinopterygii</taxon>
        <taxon>Neopterygii</taxon>
        <taxon>Teleostei</taxon>
        <taxon>Neoteleostei</taxon>
        <taxon>Acanthomorphata</taxon>
        <taxon>Eupercaria</taxon>
        <taxon>Sciaenidae</taxon>
        <taxon>Nibea</taxon>
    </lineage>
</organism>
<sequence>MFSLHEHGRLRSVPERVTFTQRRPVVWPRRRYPPLVALFRPAKVDRIREETVGERDSRVEVESLGGEGEERGEEENGERQIQQKRGEDGG</sequence>